<dbReference type="STRING" id="4529.A0A0E0QQP6"/>
<proteinExistence type="predicted"/>
<accession>A0A0E0QQP6</accession>
<name>A0A0E0QQP6_ORYRU</name>
<sequence>MAAQSTWDPRYGDASARAPTAACAAGVGGGVSSSGERVVIVVVVVEEAEEVVGRGDEEGAGAGAGAAAAGAGAAAVVRGGGGRDGAGDPSFVLDTSTAPDNPSSQIAYGLTVRNTMAKSEKAMGSPAVLEPVKTPLPPATDGPISDLMQRQYKEDADATHGTLVGDDADEARRLFLADVVERLDAATSIASNQPWAAQFIGTMGELACGIGTIKVESVWHRVPTNMASSRIPPSPLVLADGGAAAPMLHTVCLQVKRLEARIHEVCAAAAVAAPPFSPAHCLAVYSLPVGPANDLG</sequence>
<dbReference type="OMA" id="HCLAVYS"/>
<dbReference type="Gramene" id="ORUFI09G08910.1">
    <property type="protein sequence ID" value="ORUFI09G08910.1"/>
    <property type="gene ID" value="ORUFI09G08910"/>
</dbReference>
<evidence type="ECO:0000313" key="1">
    <source>
        <dbReference type="EnsemblPlants" id="ORUFI09G08910.1"/>
    </source>
</evidence>
<organism evidence="1 2">
    <name type="scientific">Oryza rufipogon</name>
    <name type="common">Brownbeard rice</name>
    <name type="synonym">Asian wild rice</name>
    <dbReference type="NCBI Taxonomy" id="4529"/>
    <lineage>
        <taxon>Eukaryota</taxon>
        <taxon>Viridiplantae</taxon>
        <taxon>Streptophyta</taxon>
        <taxon>Embryophyta</taxon>
        <taxon>Tracheophyta</taxon>
        <taxon>Spermatophyta</taxon>
        <taxon>Magnoliopsida</taxon>
        <taxon>Liliopsida</taxon>
        <taxon>Poales</taxon>
        <taxon>Poaceae</taxon>
        <taxon>BOP clade</taxon>
        <taxon>Oryzoideae</taxon>
        <taxon>Oryzeae</taxon>
        <taxon>Oryzinae</taxon>
        <taxon>Oryza</taxon>
    </lineage>
</organism>
<reference evidence="1" key="2">
    <citation type="submission" date="2015-06" db="UniProtKB">
        <authorList>
            <consortium name="EnsemblPlants"/>
        </authorList>
    </citation>
    <scope>IDENTIFICATION</scope>
</reference>
<dbReference type="HOGENOM" id="CLU_941313_0_0_1"/>
<dbReference type="EnsemblPlants" id="ORUFI09G08910.1">
    <property type="protein sequence ID" value="ORUFI09G08910.1"/>
    <property type="gene ID" value="ORUFI09G08910"/>
</dbReference>
<evidence type="ECO:0000313" key="2">
    <source>
        <dbReference type="Proteomes" id="UP000008022"/>
    </source>
</evidence>
<reference evidence="2" key="1">
    <citation type="submission" date="2013-06" db="EMBL/GenBank/DDBJ databases">
        <authorList>
            <person name="Zhao Q."/>
        </authorList>
    </citation>
    <scope>NUCLEOTIDE SEQUENCE</scope>
    <source>
        <strain evidence="2">cv. W1943</strain>
    </source>
</reference>
<dbReference type="AlphaFoldDB" id="A0A0E0QQP6"/>
<dbReference type="Proteomes" id="UP000008022">
    <property type="component" value="Unassembled WGS sequence"/>
</dbReference>
<protein>
    <submittedName>
        <fullName evidence="1">Uncharacterized protein</fullName>
    </submittedName>
</protein>
<keyword evidence="2" id="KW-1185">Reference proteome</keyword>